<proteinExistence type="predicted"/>
<dbReference type="Gene3D" id="3.30.420.240">
    <property type="match status" value="1"/>
</dbReference>
<dbReference type="InterPro" id="IPR027417">
    <property type="entry name" value="P-loop_NTPase"/>
</dbReference>
<dbReference type="EMBL" id="LAZR01018253">
    <property type="protein sequence ID" value="KKL97098.1"/>
    <property type="molecule type" value="Genomic_DNA"/>
</dbReference>
<sequence length="565" mass="64394">MVACTDDNRLTWISRNLQITDKEGTPTLLVPNNGQLLFHSHIQQQRSRGVPVKIVLLKPRRVGWTTWAQAESYHDVYHTPNRTGFVASLDSDSTDYVFRMVQRFDANVRPRRPAAATNKKEIIYEDPHGSQVYAQTAGKIGLGRSFNAHYLLCDEVAFWPNAKSQLGSLTPIVPETDPNTSILIVSTANGLGGEFYDRYWLAKSGDPSDFERFRSVFFPWYAFPEYQHIPRPDFVVTDEEADLVALYNLTDGQLTWRRRQIDRFKGDLGLFKQEFPATDIEAFQASGNNVFTPTQIASQKRHVTDCRTIVFTGPDGDFEDVHRQVNCWHVARMPIARRQYTLGVDTMEGRLSDVKDLKSKLDFDGMVIMDRMTGEVVAVWHGQGSQDDLAEQAYWAALFYLEAFTGIEMPKGFTVLKYFVSKGYTKLYNRETHDESLAPLQSENYGWRTTLITREWMVKDFITAIRDLAITIYQGIVIDEMETFIKDKTGKCIHMPGKKDDLLFGLMIAIQVHKRCPLTLGSDQTHTSGEAEKPRKTIASLAYSGAIDPGNEYDDDDDYYDGHTY</sequence>
<comment type="caution">
    <text evidence="1">The sequence shown here is derived from an EMBL/GenBank/DDBJ whole genome shotgun (WGS) entry which is preliminary data.</text>
</comment>
<dbReference type="AlphaFoldDB" id="A0A0F9GE99"/>
<evidence type="ECO:0000313" key="1">
    <source>
        <dbReference type="EMBL" id="KKL97098.1"/>
    </source>
</evidence>
<dbReference type="Gene3D" id="3.40.50.300">
    <property type="entry name" value="P-loop containing nucleotide triphosphate hydrolases"/>
    <property type="match status" value="1"/>
</dbReference>
<organism evidence="1">
    <name type="scientific">marine sediment metagenome</name>
    <dbReference type="NCBI Taxonomy" id="412755"/>
    <lineage>
        <taxon>unclassified sequences</taxon>
        <taxon>metagenomes</taxon>
        <taxon>ecological metagenomes</taxon>
    </lineage>
</organism>
<evidence type="ECO:0008006" key="2">
    <source>
        <dbReference type="Google" id="ProtNLM"/>
    </source>
</evidence>
<reference evidence="1" key="1">
    <citation type="journal article" date="2015" name="Nature">
        <title>Complex archaea that bridge the gap between prokaryotes and eukaryotes.</title>
        <authorList>
            <person name="Spang A."/>
            <person name="Saw J.H."/>
            <person name="Jorgensen S.L."/>
            <person name="Zaremba-Niedzwiedzka K."/>
            <person name="Martijn J."/>
            <person name="Lind A.E."/>
            <person name="van Eijk R."/>
            <person name="Schleper C."/>
            <person name="Guy L."/>
            <person name="Ettema T.J."/>
        </authorList>
    </citation>
    <scope>NUCLEOTIDE SEQUENCE</scope>
</reference>
<gene>
    <name evidence="1" type="ORF">LCGC14_1837910</name>
</gene>
<name>A0A0F9GE99_9ZZZZ</name>
<accession>A0A0F9GE99</accession>
<protein>
    <recommendedName>
        <fullName evidence="2">Terminase large subunit gp17-like C-terminal domain-containing protein</fullName>
    </recommendedName>
</protein>